<sequence length="83" mass="9377">MDKLNEILAIATKEAELEPGDDAAFIFGDGWAGRSLDNLLWRLCGKYEELESAIRRDFEITRKAVHVANFAMMIADRCGEEEV</sequence>
<reference evidence="1 2" key="1">
    <citation type="journal article" date="2020" name="Int. J. Med. Microbiol.">
        <title>Discovery of Paenibacillus larvae ERIC V: Phenotypic and genomic comparison to genotypes ERIC I-IV reveal different inventories of virulence factors which correlate with epidemiological prevalences of American Foulbrood.</title>
        <authorList>
            <person name="Beims H."/>
            <person name="Bunk B."/>
            <person name="Erler S."/>
            <person name="Mohr K.I."/>
            <person name="Sproer C."/>
            <person name="Pradella S."/>
            <person name="Gunther G."/>
            <person name="Rohde M."/>
            <person name="von der Ohe W."/>
            <person name="Steinert M."/>
        </authorList>
    </citation>
    <scope>NUCLEOTIDE SEQUENCE [LARGE SCALE GENOMIC DNA]</scope>
    <source>
        <strain evidence="1">Eric_V</strain>
    </source>
</reference>
<name>A0A6C0QVG3_9BACL</name>
<organism evidence="1 2">
    <name type="scientific">Paenibacillus larvae subsp. larvae</name>
    <dbReference type="NCBI Taxonomy" id="147375"/>
    <lineage>
        <taxon>Bacteria</taxon>
        <taxon>Bacillati</taxon>
        <taxon>Bacillota</taxon>
        <taxon>Bacilli</taxon>
        <taxon>Bacillales</taxon>
        <taxon>Paenibacillaceae</taxon>
        <taxon>Paenibacillus</taxon>
    </lineage>
</organism>
<gene>
    <name evidence="1" type="ORF">ERICV_03226</name>
</gene>
<dbReference type="AlphaFoldDB" id="A0A6C0QVG3"/>
<dbReference type="Proteomes" id="UP000464330">
    <property type="component" value="Chromosome"/>
</dbReference>
<protein>
    <submittedName>
        <fullName evidence="1">Uncharacterized protein</fullName>
    </submittedName>
</protein>
<dbReference type="RefSeq" id="WP_172423490.1">
    <property type="nucleotide sequence ID" value="NZ_CP019717.1"/>
</dbReference>
<accession>A0A6C0QVG3</accession>
<dbReference type="EMBL" id="CP019717">
    <property type="protein sequence ID" value="QHZ52338.1"/>
    <property type="molecule type" value="Genomic_DNA"/>
</dbReference>
<proteinExistence type="predicted"/>
<evidence type="ECO:0000313" key="1">
    <source>
        <dbReference type="EMBL" id="QHZ52338.1"/>
    </source>
</evidence>
<evidence type="ECO:0000313" key="2">
    <source>
        <dbReference type="Proteomes" id="UP000464330"/>
    </source>
</evidence>